<feature type="domain" description="Helix-turn-helix" evidence="1">
    <location>
        <begin position="24"/>
        <end position="74"/>
    </location>
</feature>
<comment type="caution">
    <text evidence="2">The sequence shown here is derived from an EMBL/GenBank/DDBJ whole genome shotgun (WGS) entry which is preliminary data.</text>
</comment>
<reference evidence="2 3" key="1">
    <citation type="submission" date="2016-10" db="EMBL/GenBank/DDBJ databases">
        <authorList>
            <person name="Varghese N."/>
            <person name="Submissions S."/>
        </authorList>
    </citation>
    <scope>NUCLEOTIDE SEQUENCE [LARGE SCALE GENOMIC DNA]</scope>
    <source>
        <strain evidence="2 3">DSM 16392</strain>
    </source>
</reference>
<dbReference type="EMBL" id="FOSK01000002">
    <property type="protein sequence ID" value="SFK16613.1"/>
    <property type="molecule type" value="Genomic_DNA"/>
</dbReference>
<name>A0A1I3XAH7_9HYPH</name>
<dbReference type="InterPro" id="IPR036388">
    <property type="entry name" value="WH-like_DNA-bd_sf"/>
</dbReference>
<evidence type="ECO:0000313" key="2">
    <source>
        <dbReference type="EMBL" id="SFK16613.1"/>
    </source>
</evidence>
<sequence>MEDNVHTPELEPEQTQPKAILDGWMTRAELAKELGVCVDTLGRWQTMRIGPPCVRTGRRVFYRRASVIEWLKQKEIRENRISNL</sequence>
<dbReference type="Pfam" id="PF12728">
    <property type="entry name" value="HTH_17"/>
    <property type="match status" value="1"/>
</dbReference>
<dbReference type="SUPFAM" id="SSF46955">
    <property type="entry name" value="Putative DNA-binding domain"/>
    <property type="match status" value="1"/>
</dbReference>
<dbReference type="Proteomes" id="UP000199598">
    <property type="component" value="Unassembled WGS sequence"/>
</dbReference>
<organism evidence="2 3">
    <name type="scientific">Pseudovibrio ascidiaceicola</name>
    <dbReference type="NCBI Taxonomy" id="285279"/>
    <lineage>
        <taxon>Bacteria</taxon>
        <taxon>Pseudomonadati</taxon>
        <taxon>Pseudomonadota</taxon>
        <taxon>Alphaproteobacteria</taxon>
        <taxon>Hyphomicrobiales</taxon>
        <taxon>Stappiaceae</taxon>
        <taxon>Pseudovibrio</taxon>
    </lineage>
</organism>
<accession>A0A1I3XAH7</accession>
<dbReference type="InterPro" id="IPR009061">
    <property type="entry name" value="DNA-bd_dom_put_sf"/>
</dbReference>
<evidence type="ECO:0000259" key="1">
    <source>
        <dbReference type="Pfam" id="PF12728"/>
    </source>
</evidence>
<dbReference type="Gene3D" id="1.10.10.10">
    <property type="entry name" value="Winged helix-like DNA-binding domain superfamily/Winged helix DNA-binding domain"/>
    <property type="match status" value="1"/>
</dbReference>
<evidence type="ECO:0000313" key="3">
    <source>
        <dbReference type="Proteomes" id="UP000199598"/>
    </source>
</evidence>
<protein>
    <submittedName>
        <fullName evidence="2">Helix-turn-helix domain-containing protein</fullName>
    </submittedName>
</protein>
<keyword evidence="3" id="KW-1185">Reference proteome</keyword>
<proteinExistence type="predicted"/>
<gene>
    <name evidence="2" type="ORF">SAMN04488518_102477</name>
</gene>
<dbReference type="RefSeq" id="WP_093517795.1">
    <property type="nucleotide sequence ID" value="NZ_FOSK01000002.1"/>
</dbReference>
<dbReference type="InterPro" id="IPR041657">
    <property type="entry name" value="HTH_17"/>
</dbReference>